<feature type="region of interest" description="Disordered" evidence="2">
    <location>
        <begin position="576"/>
        <end position="599"/>
    </location>
</feature>
<feature type="region of interest" description="Disordered" evidence="2">
    <location>
        <begin position="314"/>
        <end position="451"/>
    </location>
</feature>
<evidence type="ECO:0000256" key="1">
    <source>
        <dbReference type="SAM" id="Coils"/>
    </source>
</evidence>
<proteinExistence type="predicted"/>
<sequence length="599" mass="65194">MEIAMTVEVEAAEILPEQVSKALGWKTAGEKLKQKTNGRLSGTLPPKECQDGGGPTNTDSRRGTQDSGAPGGASGGDPRHRRARSLNKGRVLRATRMPDLPRDAINIVMRPRGGLQVFEVSRVEISRAITAAAKVGGVAAKDDVVCPNRQQNIVIVSTPKRENADKYALVERLAIDRTSHEMSAYESPHGSVKGVIRGVPLTDTAREIQELVIHEHDPSPLLASRIGKTTSVVIAFAWSKVANYVQYENLPVECSLYRKQIDQCGRVGHRMNVCPNPQNRICRGWGVANPDSKPTCNTKTGLQSPFQHLLRTAAPALEAPTGRSRKKSITQWSYRATPTQQQPSPRVGNTDPQGGHQSRGRSTSRGPRSAGRTPSDSHSGRHRVPTSGGAKGDRSSSRRRWSRSRPKSNSRAGSLQQRNAEKQAGWTDRSSVGLASEKEFPPFLSNESAPTAECRECADLERLIEKQNAQIQQQYLQIRALMEKMDALASGKIAGAVLSNEACGDASTKRKVPRWDPAPLPDREAEPSTSSSPRHEKMDAETSKPEGASLEPSQMQQLQDGMVAVLEAVNQLTRAELHANEAGAPRVRNGKPEARNGRD</sequence>
<keyword evidence="1" id="KW-0175">Coiled coil</keyword>
<feature type="compositionally biased region" description="Basic residues" evidence="2">
    <location>
        <begin position="397"/>
        <end position="408"/>
    </location>
</feature>
<dbReference type="OrthoDB" id="8050548at2759"/>
<evidence type="ECO:0000256" key="2">
    <source>
        <dbReference type="SAM" id="MobiDB-lite"/>
    </source>
</evidence>
<feature type="compositionally biased region" description="Basic and acidic residues" evidence="2">
    <location>
        <begin position="590"/>
        <end position="599"/>
    </location>
</feature>
<evidence type="ECO:0000313" key="3">
    <source>
        <dbReference type="EMBL" id="KAH9378713.1"/>
    </source>
</evidence>
<feature type="compositionally biased region" description="Basic and acidic residues" evidence="2">
    <location>
        <begin position="533"/>
        <end position="544"/>
    </location>
</feature>
<feature type="compositionally biased region" description="Polar residues" evidence="2">
    <location>
        <begin position="329"/>
        <end position="344"/>
    </location>
</feature>
<name>A0A9J6GUZ4_HAELO</name>
<feature type="region of interest" description="Disordered" evidence="2">
    <location>
        <begin position="502"/>
        <end position="562"/>
    </location>
</feature>
<reference evidence="3 4" key="1">
    <citation type="journal article" date="2020" name="Cell">
        <title>Large-Scale Comparative Analyses of Tick Genomes Elucidate Their Genetic Diversity and Vector Capacities.</title>
        <authorList>
            <consortium name="Tick Genome and Microbiome Consortium (TIGMIC)"/>
            <person name="Jia N."/>
            <person name="Wang J."/>
            <person name="Shi W."/>
            <person name="Du L."/>
            <person name="Sun Y."/>
            <person name="Zhan W."/>
            <person name="Jiang J.F."/>
            <person name="Wang Q."/>
            <person name="Zhang B."/>
            <person name="Ji P."/>
            <person name="Bell-Sakyi L."/>
            <person name="Cui X.M."/>
            <person name="Yuan T.T."/>
            <person name="Jiang B.G."/>
            <person name="Yang W.F."/>
            <person name="Lam T.T."/>
            <person name="Chang Q.C."/>
            <person name="Ding S.J."/>
            <person name="Wang X.J."/>
            <person name="Zhu J.G."/>
            <person name="Ruan X.D."/>
            <person name="Zhao L."/>
            <person name="Wei J.T."/>
            <person name="Ye R.Z."/>
            <person name="Que T.C."/>
            <person name="Du C.H."/>
            <person name="Zhou Y.H."/>
            <person name="Cheng J.X."/>
            <person name="Dai P.F."/>
            <person name="Guo W.B."/>
            <person name="Han X.H."/>
            <person name="Huang E.J."/>
            <person name="Li L.F."/>
            <person name="Wei W."/>
            <person name="Gao Y.C."/>
            <person name="Liu J.Z."/>
            <person name="Shao H.Z."/>
            <person name="Wang X."/>
            <person name="Wang C.C."/>
            <person name="Yang T.C."/>
            <person name="Huo Q.B."/>
            <person name="Li W."/>
            <person name="Chen H.Y."/>
            <person name="Chen S.E."/>
            <person name="Zhou L.G."/>
            <person name="Ni X.B."/>
            <person name="Tian J.H."/>
            <person name="Sheng Y."/>
            <person name="Liu T."/>
            <person name="Pan Y.S."/>
            <person name="Xia L.Y."/>
            <person name="Li J."/>
            <person name="Zhao F."/>
            <person name="Cao W.C."/>
        </authorList>
    </citation>
    <scope>NUCLEOTIDE SEQUENCE [LARGE SCALE GENOMIC DNA]</scope>
    <source>
        <strain evidence="3">HaeL-2018</strain>
    </source>
</reference>
<protein>
    <submittedName>
        <fullName evidence="3">Uncharacterized protein</fullName>
    </submittedName>
</protein>
<feature type="compositionally biased region" description="Basic residues" evidence="2">
    <location>
        <begin position="79"/>
        <end position="93"/>
    </location>
</feature>
<keyword evidence="4" id="KW-1185">Reference proteome</keyword>
<feature type="region of interest" description="Disordered" evidence="2">
    <location>
        <begin position="25"/>
        <end position="97"/>
    </location>
</feature>
<comment type="caution">
    <text evidence="3">The sequence shown here is derived from an EMBL/GenBank/DDBJ whole genome shotgun (WGS) entry which is preliminary data.</text>
</comment>
<dbReference type="EMBL" id="JABSTR010000009">
    <property type="protein sequence ID" value="KAH9378713.1"/>
    <property type="molecule type" value="Genomic_DNA"/>
</dbReference>
<dbReference type="VEuPathDB" id="VectorBase:HLOH_043206"/>
<feature type="coiled-coil region" evidence="1">
    <location>
        <begin position="457"/>
        <end position="484"/>
    </location>
</feature>
<accession>A0A9J6GUZ4</accession>
<dbReference type="AlphaFoldDB" id="A0A9J6GUZ4"/>
<dbReference type="Proteomes" id="UP000821853">
    <property type="component" value="Unassembled WGS sequence"/>
</dbReference>
<evidence type="ECO:0000313" key="4">
    <source>
        <dbReference type="Proteomes" id="UP000821853"/>
    </source>
</evidence>
<gene>
    <name evidence="3" type="ORF">HPB48_006097</name>
</gene>
<organism evidence="3 4">
    <name type="scientific">Haemaphysalis longicornis</name>
    <name type="common">Bush tick</name>
    <dbReference type="NCBI Taxonomy" id="44386"/>
    <lineage>
        <taxon>Eukaryota</taxon>
        <taxon>Metazoa</taxon>
        <taxon>Ecdysozoa</taxon>
        <taxon>Arthropoda</taxon>
        <taxon>Chelicerata</taxon>
        <taxon>Arachnida</taxon>
        <taxon>Acari</taxon>
        <taxon>Parasitiformes</taxon>
        <taxon>Ixodida</taxon>
        <taxon>Ixodoidea</taxon>
        <taxon>Ixodidae</taxon>
        <taxon>Haemaphysalinae</taxon>
        <taxon>Haemaphysalis</taxon>
    </lineage>
</organism>
<feature type="compositionally biased region" description="Low complexity" evidence="2">
    <location>
        <begin position="360"/>
        <end position="372"/>
    </location>
</feature>